<accession>A0AA42B756</accession>
<feature type="transmembrane region" description="Helical" evidence="1">
    <location>
        <begin position="6"/>
        <end position="24"/>
    </location>
</feature>
<dbReference type="AlphaFoldDB" id="A0AA42B756"/>
<keyword evidence="1" id="KW-0812">Transmembrane</keyword>
<dbReference type="RefSeq" id="WP_251261000.1">
    <property type="nucleotide sequence ID" value="NZ_JAMQGP010000003.1"/>
</dbReference>
<proteinExistence type="predicted"/>
<sequence length="209" mass="24219">MDLATIEAFGYVGSVFVAVSLMMANIKKLRWINLLGAVIFTIYGAVIEAYPVMLLNGWICLTNMYYLWKIYSFKDSFSVVHSTPSNAQLKTLMLEEYKADILKFFPNYNDTWDEHQTIITLRNLKPVGLFIYRPISDEEITILVDYVTPDVRDMKNAKFLFYKGISQLKSPNLKRISAKSAVKQHQRYLNQLGFQQQQDDFVLTIQCTQ</sequence>
<gene>
    <name evidence="2" type="ORF">NAF29_07710</name>
</gene>
<evidence type="ECO:0000256" key="1">
    <source>
        <dbReference type="SAM" id="Phobius"/>
    </source>
</evidence>
<reference evidence="2 3" key="1">
    <citation type="journal article" date="2013" name="Antonie Van Leeuwenhoek">
        <title>Echinimonas agarilytica gen. nov., sp. nov., a new gammaproteobacterium isolated from the sea urchin Strongylocentrotus intermedius.</title>
        <authorList>
            <person name="Nedashkovskaya O.I."/>
            <person name="Stenkova A.M."/>
            <person name="Zhukova N.V."/>
            <person name="Van Trappen S."/>
            <person name="Lee J.S."/>
            <person name="Kim S.B."/>
        </authorList>
    </citation>
    <scope>NUCLEOTIDE SEQUENCE [LARGE SCALE GENOMIC DNA]</scope>
    <source>
        <strain evidence="2 3">KMM 6351</strain>
    </source>
</reference>
<evidence type="ECO:0008006" key="4">
    <source>
        <dbReference type="Google" id="ProtNLM"/>
    </source>
</evidence>
<protein>
    <recommendedName>
        <fullName evidence="4">Inner membrane protein</fullName>
    </recommendedName>
</protein>
<dbReference type="SUPFAM" id="SSF55729">
    <property type="entry name" value="Acyl-CoA N-acyltransferases (Nat)"/>
    <property type="match status" value="1"/>
</dbReference>
<name>A0AA42B756_9GAMM</name>
<organism evidence="2 3">
    <name type="scientific">Echinimonas agarilytica</name>
    <dbReference type="NCBI Taxonomy" id="1215918"/>
    <lineage>
        <taxon>Bacteria</taxon>
        <taxon>Pseudomonadati</taxon>
        <taxon>Pseudomonadota</taxon>
        <taxon>Gammaproteobacteria</taxon>
        <taxon>Alteromonadales</taxon>
        <taxon>Echinimonadaceae</taxon>
        <taxon>Echinimonas</taxon>
    </lineage>
</organism>
<dbReference type="EMBL" id="JAMQGP010000003">
    <property type="protein sequence ID" value="MCM2679552.1"/>
    <property type="molecule type" value="Genomic_DNA"/>
</dbReference>
<dbReference type="Proteomes" id="UP001165393">
    <property type="component" value="Unassembled WGS sequence"/>
</dbReference>
<evidence type="ECO:0000313" key="3">
    <source>
        <dbReference type="Proteomes" id="UP001165393"/>
    </source>
</evidence>
<keyword evidence="1" id="KW-0472">Membrane</keyword>
<dbReference type="InterPro" id="IPR016181">
    <property type="entry name" value="Acyl_CoA_acyltransferase"/>
</dbReference>
<evidence type="ECO:0000313" key="2">
    <source>
        <dbReference type="EMBL" id="MCM2679552.1"/>
    </source>
</evidence>
<feature type="transmembrane region" description="Helical" evidence="1">
    <location>
        <begin position="31"/>
        <end position="46"/>
    </location>
</feature>
<comment type="caution">
    <text evidence="2">The sequence shown here is derived from an EMBL/GenBank/DDBJ whole genome shotgun (WGS) entry which is preliminary data.</text>
</comment>
<keyword evidence="1" id="KW-1133">Transmembrane helix</keyword>
<keyword evidence="3" id="KW-1185">Reference proteome</keyword>